<evidence type="ECO:0000313" key="2">
    <source>
        <dbReference type="EMBL" id="GIF78120.1"/>
    </source>
</evidence>
<keyword evidence="1" id="KW-1133">Transmembrane helix</keyword>
<keyword evidence="1" id="KW-0812">Transmembrane</keyword>
<dbReference type="RefSeq" id="WP_203718956.1">
    <property type="nucleotide sequence ID" value="NZ_BONE01000119.1"/>
</dbReference>
<organism evidence="2 3">
    <name type="scientific">Asanoa siamensis</name>
    <dbReference type="NCBI Taxonomy" id="926357"/>
    <lineage>
        <taxon>Bacteria</taxon>
        <taxon>Bacillati</taxon>
        <taxon>Actinomycetota</taxon>
        <taxon>Actinomycetes</taxon>
        <taxon>Micromonosporales</taxon>
        <taxon>Micromonosporaceae</taxon>
        <taxon>Asanoa</taxon>
    </lineage>
</organism>
<keyword evidence="3" id="KW-1185">Reference proteome</keyword>
<protein>
    <recommendedName>
        <fullName evidence="4">CDP-Glycerol:Poly(Glycerophosphate) glycerophosphotransferase</fullName>
    </recommendedName>
</protein>
<dbReference type="Proteomes" id="UP000604117">
    <property type="component" value="Unassembled WGS sequence"/>
</dbReference>
<dbReference type="InterPro" id="IPR043148">
    <property type="entry name" value="TagF_C"/>
</dbReference>
<feature type="transmembrane region" description="Helical" evidence="1">
    <location>
        <begin position="84"/>
        <end position="107"/>
    </location>
</feature>
<dbReference type="Pfam" id="PF04464">
    <property type="entry name" value="Glyphos_transf"/>
    <property type="match status" value="1"/>
</dbReference>
<keyword evidence="1" id="KW-0472">Membrane</keyword>
<dbReference type="Gene3D" id="3.40.50.12580">
    <property type="match status" value="1"/>
</dbReference>
<evidence type="ECO:0000256" key="1">
    <source>
        <dbReference type="SAM" id="Phobius"/>
    </source>
</evidence>
<accession>A0ABQ4D3K9</accession>
<feature type="transmembrane region" description="Helical" evidence="1">
    <location>
        <begin position="12"/>
        <end position="34"/>
    </location>
</feature>
<comment type="caution">
    <text evidence="2">The sequence shown here is derived from an EMBL/GenBank/DDBJ whole genome shotgun (WGS) entry which is preliminary data.</text>
</comment>
<sequence length="594" mass="64787">MRRLDRREIVDHIATVATSALVPAALLTPAGWLLSLLAADVLAEACRDNPRASNRAVQNRSAIARAGLRGVSAVAGLAAVQSRAFPVIAGFAVLLCAQLGAGGQALLRRRLAQHRTLPFITRNIDLGELRIPAPPGQLLRLVDAGVERFGTSAIAVALAATATTGRPALAISTALAVLAGETACVVALSTHVRRNRHLANRRQVIDIIRRQVESFQPRLMLYALSHPTDRVHVGMWLPVFERLPMPTLIVMRDREISYLIEEDSFELNPPSCPLLVGASFGDLRAVIPQNVGITFFPSGLMDNYLVAAHLPSSRFVLLNHGDSDKKSSASRADLLYDQVWVSGRIGRERYLHAPFRFDQDRIIEIGRPQLAGLLATRRPRSSPIGVTVLYAPTWEAWNDDNNYSSLAERGADVVEALLAHPAGLRVWFKPHPKTGFFSEQARRAQDAISERLEAANAAAPSGMAELPHRTIVDRQRMIHEYFGEVDLLITDVSAVASDFVATQRPFAMVNMTSPTSEGFRDNFPVAAAAYIIGRSMNDVGDFIDQCIGPCPADPLAGTRVDLAKRLLGPDYQDSFPRFKQAVSDLLNPREVGGT</sequence>
<dbReference type="EMBL" id="BONE01000119">
    <property type="protein sequence ID" value="GIF78120.1"/>
    <property type="molecule type" value="Genomic_DNA"/>
</dbReference>
<dbReference type="InterPro" id="IPR007554">
    <property type="entry name" value="Glycerophosphate_synth"/>
</dbReference>
<gene>
    <name evidence="2" type="ORF">Asi02nite_76380</name>
</gene>
<evidence type="ECO:0008006" key="4">
    <source>
        <dbReference type="Google" id="ProtNLM"/>
    </source>
</evidence>
<name>A0ABQ4D3K9_9ACTN</name>
<reference evidence="2 3" key="1">
    <citation type="submission" date="2021-01" db="EMBL/GenBank/DDBJ databases">
        <title>Whole genome shotgun sequence of Asanoa siamensis NBRC 107932.</title>
        <authorList>
            <person name="Komaki H."/>
            <person name="Tamura T."/>
        </authorList>
    </citation>
    <scope>NUCLEOTIDE SEQUENCE [LARGE SCALE GENOMIC DNA]</scope>
    <source>
        <strain evidence="2 3">NBRC 107932</strain>
    </source>
</reference>
<evidence type="ECO:0000313" key="3">
    <source>
        <dbReference type="Proteomes" id="UP000604117"/>
    </source>
</evidence>
<proteinExistence type="predicted"/>